<proteinExistence type="predicted"/>
<feature type="transmembrane region" description="Helical" evidence="1">
    <location>
        <begin position="118"/>
        <end position="137"/>
    </location>
</feature>
<dbReference type="KEGG" id="scm:SCHCO_02619047"/>
<dbReference type="VEuPathDB" id="FungiDB:SCHCODRAFT_02619047"/>
<gene>
    <name evidence="2" type="ORF">SCHCODRAFT_108162</name>
</gene>
<dbReference type="eggNOG" id="ENOG502ST7R">
    <property type="taxonomic scope" value="Eukaryota"/>
</dbReference>
<dbReference type="HOGENOM" id="CLU_120561_2_0_1"/>
<keyword evidence="3" id="KW-1185">Reference proteome</keyword>
<name>D8Q179_SCHCM</name>
<dbReference type="GeneID" id="9595817"/>
<reference evidence="2 3" key="1">
    <citation type="journal article" date="2010" name="Nat. Biotechnol.">
        <title>Genome sequence of the model mushroom Schizophyllum commune.</title>
        <authorList>
            <person name="Ohm R.A."/>
            <person name="de Jong J.F."/>
            <person name="Lugones L.G."/>
            <person name="Aerts A."/>
            <person name="Kothe E."/>
            <person name="Stajich J.E."/>
            <person name="de Vries R.P."/>
            <person name="Record E."/>
            <person name="Levasseur A."/>
            <person name="Baker S.E."/>
            <person name="Bartholomew K.A."/>
            <person name="Coutinho P.M."/>
            <person name="Erdmann S."/>
            <person name="Fowler T.J."/>
            <person name="Gathman A.C."/>
            <person name="Lombard V."/>
            <person name="Henrissat B."/>
            <person name="Knabe N."/>
            <person name="Kuees U."/>
            <person name="Lilly W.W."/>
            <person name="Lindquist E."/>
            <person name="Lucas S."/>
            <person name="Magnuson J.K."/>
            <person name="Piumi F."/>
            <person name="Raudaskoski M."/>
            <person name="Salamov A."/>
            <person name="Schmutz J."/>
            <person name="Schwarze F.W.M.R."/>
            <person name="vanKuyk P.A."/>
            <person name="Horton J.S."/>
            <person name="Grigoriev I.V."/>
            <person name="Woesten H.A.B."/>
        </authorList>
    </citation>
    <scope>NUCLEOTIDE SEQUENCE [LARGE SCALE GENOMIC DNA]</scope>
    <source>
        <strain evidence="3">H4-8 / FGSC 9210</strain>
    </source>
</reference>
<evidence type="ECO:0008006" key="4">
    <source>
        <dbReference type="Google" id="ProtNLM"/>
    </source>
</evidence>
<keyword evidence="1" id="KW-0472">Membrane</keyword>
<dbReference type="AlphaFoldDB" id="D8Q179"/>
<keyword evidence="1" id="KW-0812">Transmembrane</keyword>
<accession>D8Q179</accession>
<feature type="non-terminal residue" evidence="2">
    <location>
        <position position="142"/>
    </location>
</feature>
<dbReference type="OrthoDB" id="5525680at2759"/>
<evidence type="ECO:0000313" key="3">
    <source>
        <dbReference type="Proteomes" id="UP000007431"/>
    </source>
</evidence>
<evidence type="ECO:0000256" key="1">
    <source>
        <dbReference type="SAM" id="Phobius"/>
    </source>
</evidence>
<feature type="transmembrane region" description="Helical" evidence="1">
    <location>
        <begin position="36"/>
        <end position="56"/>
    </location>
</feature>
<dbReference type="OMA" id="CMLERNF"/>
<dbReference type="InParanoid" id="D8Q179"/>
<evidence type="ECO:0000313" key="2">
    <source>
        <dbReference type="EMBL" id="EFI98462.1"/>
    </source>
</evidence>
<keyword evidence="1" id="KW-1133">Transmembrane helix</keyword>
<feature type="transmembrane region" description="Helical" evidence="1">
    <location>
        <begin position="76"/>
        <end position="97"/>
    </location>
</feature>
<dbReference type="RefSeq" id="XP_003033365.1">
    <property type="nucleotide sequence ID" value="XM_003033319.1"/>
</dbReference>
<sequence length="142" mass="15594">MTSLTSLRMMNTELIENTGSTTRDFLMLERNILSHLKLAVLLALVSWSVLLHARLVPLGGTGDYKPDTSHHDARSLALGSVQFLAALLTIVAGGIEFHKGYQDLRNTRPFLEAPKMHLCIILIPATVVFATCIALLVDDDLL</sequence>
<protein>
    <recommendedName>
        <fullName evidence="4">DUF202 domain-containing protein</fullName>
    </recommendedName>
</protein>
<organism evidence="3">
    <name type="scientific">Schizophyllum commune (strain H4-8 / FGSC 9210)</name>
    <name type="common">Split gill fungus</name>
    <dbReference type="NCBI Taxonomy" id="578458"/>
    <lineage>
        <taxon>Eukaryota</taxon>
        <taxon>Fungi</taxon>
        <taxon>Dikarya</taxon>
        <taxon>Basidiomycota</taxon>
        <taxon>Agaricomycotina</taxon>
        <taxon>Agaricomycetes</taxon>
        <taxon>Agaricomycetidae</taxon>
        <taxon>Agaricales</taxon>
        <taxon>Schizophyllaceae</taxon>
        <taxon>Schizophyllum</taxon>
    </lineage>
</organism>
<dbReference type="Proteomes" id="UP000007431">
    <property type="component" value="Unassembled WGS sequence"/>
</dbReference>
<dbReference type="EMBL" id="GL377305">
    <property type="protein sequence ID" value="EFI98462.1"/>
    <property type="molecule type" value="Genomic_DNA"/>
</dbReference>